<keyword evidence="2" id="KW-0812">Transmembrane</keyword>
<dbReference type="SUPFAM" id="SSF55136">
    <property type="entry name" value="Probable bacterial effector-binding domain"/>
    <property type="match status" value="1"/>
</dbReference>
<protein>
    <recommendedName>
        <fullName evidence="5">Heme-binding protein 2</fullName>
    </recommendedName>
</protein>
<keyword evidence="4" id="KW-1185">Reference proteome</keyword>
<dbReference type="Pfam" id="PF04832">
    <property type="entry name" value="SOUL"/>
    <property type="match status" value="1"/>
</dbReference>
<evidence type="ECO:0000256" key="1">
    <source>
        <dbReference type="ARBA" id="ARBA00009817"/>
    </source>
</evidence>
<name>A0A7M7HQP8_STRPU</name>
<dbReference type="InParanoid" id="A0A7M7HQP8"/>
<reference evidence="4" key="1">
    <citation type="submission" date="2015-02" db="EMBL/GenBank/DDBJ databases">
        <title>Genome sequencing for Strongylocentrotus purpuratus.</title>
        <authorList>
            <person name="Murali S."/>
            <person name="Liu Y."/>
            <person name="Vee V."/>
            <person name="English A."/>
            <person name="Wang M."/>
            <person name="Skinner E."/>
            <person name="Han Y."/>
            <person name="Muzny D.M."/>
            <person name="Worley K.C."/>
            <person name="Gibbs R.A."/>
        </authorList>
    </citation>
    <scope>NUCLEOTIDE SEQUENCE</scope>
</reference>
<dbReference type="Proteomes" id="UP000007110">
    <property type="component" value="Unassembled WGS sequence"/>
</dbReference>
<evidence type="ECO:0000313" key="4">
    <source>
        <dbReference type="Proteomes" id="UP000007110"/>
    </source>
</evidence>
<dbReference type="AlphaFoldDB" id="A0A7M7HQP8"/>
<dbReference type="GeneID" id="578446"/>
<evidence type="ECO:0008006" key="5">
    <source>
        <dbReference type="Google" id="ProtNLM"/>
    </source>
</evidence>
<dbReference type="InterPro" id="IPR006917">
    <property type="entry name" value="SOUL_heme-bd"/>
</dbReference>
<dbReference type="RefSeq" id="XP_783705.3">
    <property type="nucleotide sequence ID" value="XM_778612.5"/>
</dbReference>
<comment type="similarity">
    <text evidence="1">Belongs to the HEBP family.</text>
</comment>
<dbReference type="EnsemblMetazoa" id="XM_011685700">
    <property type="protein sequence ID" value="XP_011684002"/>
    <property type="gene ID" value="LOC578446"/>
</dbReference>
<dbReference type="KEGG" id="spu:578446"/>
<dbReference type="InterPro" id="IPR011256">
    <property type="entry name" value="Reg_factor_effector_dom_sf"/>
</dbReference>
<dbReference type="EnsemblMetazoa" id="XM_778612">
    <property type="protein sequence ID" value="XP_783705"/>
    <property type="gene ID" value="LOC578446"/>
</dbReference>
<proteinExistence type="inferred from homology"/>
<keyword evidence="2" id="KW-0472">Membrane</keyword>
<dbReference type="OMA" id="FIQGANM"/>
<accession>A0A7M7HQP8</accession>
<organism evidence="3 4">
    <name type="scientific">Strongylocentrotus purpuratus</name>
    <name type="common">Purple sea urchin</name>
    <dbReference type="NCBI Taxonomy" id="7668"/>
    <lineage>
        <taxon>Eukaryota</taxon>
        <taxon>Metazoa</taxon>
        <taxon>Echinodermata</taxon>
        <taxon>Eleutherozoa</taxon>
        <taxon>Echinozoa</taxon>
        <taxon>Echinoidea</taxon>
        <taxon>Euechinoidea</taxon>
        <taxon>Echinacea</taxon>
        <taxon>Camarodonta</taxon>
        <taxon>Echinidea</taxon>
        <taxon>Strongylocentrotidae</taxon>
        <taxon>Strongylocentrotus</taxon>
    </lineage>
</organism>
<dbReference type="Gene3D" id="3.20.80.10">
    <property type="entry name" value="Regulatory factor, effector binding domain"/>
    <property type="match status" value="1"/>
</dbReference>
<sequence length="223" mass="25573">MQSNMVIYLVMVIMATMSLSVLGRVVSNNHGNKLTMKDELPSFCNDLDCPKYTVIDDTHETWEERLYSPASWVGTSLNGVDFDKAGEKMFMKLFAYIGGENELGVKVEMAVPVITRATIDARTGLFVNNYTMFFYLPYKYQNITALKPTNPDVFLWTEPQSKIFVRSFSGYMSETKDLFNAGAMAADLKDEWDYDHGYIYTAGYDSPWKIFVRHNEIWFVGKN</sequence>
<reference evidence="3" key="2">
    <citation type="submission" date="2021-01" db="UniProtKB">
        <authorList>
            <consortium name="EnsemblMetazoa"/>
        </authorList>
    </citation>
    <scope>IDENTIFICATION</scope>
</reference>
<dbReference type="OrthoDB" id="6424451at2759"/>
<evidence type="ECO:0000313" key="3">
    <source>
        <dbReference type="EnsemblMetazoa" id="XP_011684002"/>
    </source>
</evidence>
<dbReference type="RefSeq" id="XP_011684002.2">
    <property type="nucleotide sequence ID" value="XM_011685700.2"/>
</dbReference>
<keyword evidence="2" id="KW-1133">Transmembrane helix</keyword>
<evidence type="ECO:0000256" key="2">
    <source>
        <dbReference type="SAM" id="Phobius"/>
    </source>
</evidence>
<feature type="transmembrane region" description="Helical" evidence="2">
    <location>
        <begin position="6"/>
        <end position="27"/>
    </location>
</feature>
<dbReference type="PANTHER" id="PTHR11220">
    <property type="entry name" value="HEME-BINDING PROTEIN-RELATED"/>
    <property type="match status" value="1"/>
</dbReference>
<dbReference type="PANTHER" id="PTHR11220:SF73">
    <property type="entry name" value="HEME-BINDING PROTEIN 2"/>
    <property type="match status" value="1"/>
</dbReference>
<dbReference type="FunFam" id="3.20.80.10:FF:000015">
    <property type="entry name" value="Heme-binding protein soul2"/>
    <property type="match status" value="1"/>
</dbReference>